<dbReference type="Proteomes" id="UP000182740">
    <property type="component" value="Unassembled WGS sequence"/>
</dbReference>
<organism evidence="2 3">
    <name type="scientific">Amycolatopsis australiensis</name>
    <dbReference type="NCBI Taxonomy" id="546364"/>
    <lineage>
        <taxon>Bacteria</taxon>
        <taxon>Bacillati</taxon>
        <taxon>Actinomycetota</taxon>
        <taxon>Actinomycetes</taxon>
        <taxon>Pseudonocardiales</taxon>
        <taxon>Pseudonocardiaceae</taxon>
        <taxon>Amycolatopsis</taxon>
    </lineage>
</organism>
<sequence length="267" mass="28996">MGAMTTIVAFHAHADDPVLLTGGTLARAAADGHRVVVVVATDGLDAEYPTARWRELEASAAILGVRRVVHLGYADSGHGPALFPDPPGRQRFARADTEEATHRLAALLRAERADVLLGYDPNGGYGHRDHVKVHEVARRAARLTGTRLLEATLPRDVVLRLVRVIGALRIPLRYDTGALSRAYSPSAAITYRFDVRRFAARKQAALAAHVSDVRGTGRLSAVLRVLVWLPAPVFGLVAGREWYVDVTRAGSAHPALQVSARSPRRRR</sequence>
<dbReference type="SUPFAM" id="SSF102588">
    <property type="entry name" value="LmbE-like"/>
    <property type="match status" value="1"/>
</dbReference>
<gene>
    <name evidence="2" type="ORF">SAMN04489730_5399</name>
</gene>
<dbReference type="AlphaFoldDB" id="A0A1K1SDA6"/>
<dbReference type="GO" id="GO:0016137">
    <property type="term" value="P:glycoside metabolic process"/>
    <property type="evidence" value="ECO:0007669"/>
    <property type="project" value="UniProtKB-ARBA"/>
</dbReference>
<keyword evidence="1" id="KW-0862">Zinc</keyword>
<reference evidence="3" key="1">
    <citation type="submission" date="2016-11" db="EMBL/GenBank/DDBJ databases">
        <authorList>
            <person name="Varghese N."/>
            <person name="Submissions S."/>
        </authorList>
    </citation>
    <scope>NUCLEOTIDE SEQUENCE [LARGE SCALE GENOMIC DNA]</scope>
    <source>
        <strain evidence="3">DSM 44671</strain>
    </source>
</reference>
<protein>
    <submittedName>
        <fullName evidence="2">N-acetylglucosaminyl deacetylase, LmbE family</fullName>
    </submittedName>
</protein>
<accession>A0A1K1SDA6</accession>
<dbReference type="STRING" id="546364.SAMN04489730_5399"/>
<name>A0A1K1SDA6_9PSEU</name>
<dbReference type="InterPro" id="IPR003737">
    <property type="entry name" value="GlcNAc_PI_deacetylase-related"/>
</dbReference>
<evidence type="ECO:0000313" key="3">
    <source>
        <dbReference type="Proteomes" id="UP000182740"/>
    </source>
</evidence>
<keyword evidence="3" id="KW-1185">Reference proteome</keyword>
<evidence type="ECO:0000313" key="2">
    <source>
        <dbReference type="EMBL" id="SFW82376.1"/>
    </source>
</evidence>
<dbReference type="GO" id="GO:0016811">
    <property type="term" value="F:hydrolase activity, acting on carbon-nitrogen (but not peptide) bonds, in linear amides"/>
    <property type="evidence" value="ECO:0007669"/>
    <property type="project" value="TreeGrafter"/>
</dbReference>
<dbReference type="PANTHER" id="PTHR12993">
    <property type="entry name" value="N-ACETYLGLUCOSAMINYL-PHOSPHATIDYLINOSITOL DE-N-ACETYLASE-RELATED"/>
    <property type="match status" value="1"/>
</dbReference>
<dbReference type="PANTHER" id="PTHR12993:SF26">
    <property type="entry name" value="1D-MYO-INOSITOL 2-ACETAMIDO-2-DEOXY-ALPHA-D-GLUCOPYRANOSIDE DEACETYLASE"/>
    <property type="match status" value="1"/>
</dbReference>
<proteinExistence type="predicted"/>
<evidence type="ECO:0000256" key="1">
    <source>
        <dbReference type="ARBA" id="ARBA00022833"/>
    </source>
</evidence>
<dbReference type="Pfam" id="PF02585">
    <property type="entry name" value="PIG-L"/>
    <property type="match status" value="1"/>
</dbReference>
<dbReference type="Gene3D" id="3.40.50.10320">
    <property type="entry name" value="LmbE-like"/>
    <property type="match status" value="1"/>
</dbReference>
<dbReference type="EMBL" id="FPJG01000006">
    <property type="protein sequence ID" value="SFW82376.1"/>
    <property type="molecule type" value="Genomic_DNA"/>
</dbReference>
<dbReference type="InterPro" id="IPR024078">
    <property type="entry name" value="LmbE-like_dom_sf"/>
</dbReference>